<feature type="domain" description="ABC transmembrane type-1" evidence="15">
    <location>
        <begin position="350"/>
        <end position="629"/>
    </location>
</feature>
<feature type="domain" description="ABC transporter" evidence="14">
    <location>
        <begin position="1339"/>
        <end position="1572"/>
    </location>
</feature>
<feature type="transmembrane region" description="Helical" evidence="13">
    <location>
        <begin position="600"/>
        <end position="624"/>
    </location>
</feature>
<dbReference type="CDD" id="cd03244">
    <property type="entry name" value="ABCC_MRP_domain2"/>
    <property type="match status" value="1"/>
</dbReference>
<dbReference type="InterPro" id="IPR003593">
    <property type="entry name" value="AAA+_ATPase"/>
</dbReference>
<evidence type="ECO:0000313" key="17">
    <source>
        <dbReference type="Proteomes" id="UP001159042"/>
    </source>
</evidence>
<keyword evidence="17" id="KW-1185">Reference proteome</keyword>
<sequence>MASESFRDPAQWRWSWQDLCGQDFKIWAPERHDLGLCFQQLCLHLPVLAILAISSAYYFGRHEGFVTRARIQLAAINIRCGIVLCLAFLPLIQIYIDINRGKEQIQKISFFLSATQGITWFTHFWYVLGLRKRLGRSPRGPTFVCIVWSLLFALTAIAFRSHYLLLIYSFQFDYSINLAFGFSISYLVAHILYALTLIPSEDSTTYFNFSNRYTQIGENSPLLSHNAYVRFTEEGDPTYLGVAMEETNWFSKLLFYWVNPMMKKGYQGMIVSSEDLYDLPMSLNSSLVSAKLNKQLRGEKQRNIEDDVPSTISSVSSPHSTEVSFVHVKQNSVTLLVALHRCFWVQFYSVGILKFIGDCSAFAGPLLLNKLVGFIEDKSEDIKWGYIYAAGMMSTTLLSSLCDSHFNFLMAIVGLRMRGALVTTIYRKTLSVSSTVLNSHFTVGEIMNFMSTDTDRIVNSCPSFHAVWSIPFQLVVTLLLLYSQVGISFLAGVIFSIILVPINKLIANKIGQLSTKLMEQKDARVRLIAEVLRGIKAIKLYVWEQHFIRLITRLRDRELKYLKGRKYLDALCVYFWATTPVVISILTFGTYALLGNKLTAATIFTGMALLNMLISPLNAFPWVLNGMTEAWVSLKRIQRLLDLPDLDLENYYSKGLFDECDDNTEIAIRNGGFSWGKELSRDEKMRLHALSEKTLIKGKGKGKRSALTIDKRKSFESHITDESQGSGFKLQDINLKIRKGEFIGVIGSVGSGKSSLLSAILGELYIDSGEIAISQIESGFGFATQQPWLQNGTIRDNILFGRPFDDSKYRSVLFACGLIDDVQQLPAGDMTTVGEGGSTLSGGQKARVALARAVYQDKSVYFLDDILSAVDVKVAKHIFQHCIMGLLLNKTRVLCTHHVQYLIYADSIALLDNGIITQIGKPADVLYNIDDSLPIDLELGESIQSTSTSASNSLLESIKHEKVSDSKDHRLLQETSETGSIEFGVYASYWKAIGHVLSLTILCSITFMQLSRNMTDWWLAHWVTDASSNTTSPNITELPVIFEYVVPANDSTSDTDMYSYLKIYVEFAVVNTLFTLIRAFLFAYGGVTAATKIHKLLLKSVIKAKSTFFDITPTGRILNRFSSDTYTVDDSLPFILNILLAQFFGLIGCLVITIYGLPWICLILAPLIPVYHWLQNHYRLTSRELKRISSVTLSPVYSHFNETLQGLTTIRASRATQRFKRDNEDNVDSNIKAQFASQAAARWLGLRLQFIGVAVVTGVSFIAVIQHQYDVADPGLIGLAISYALSVTGALSGVVNAFTETEREMIAVERVNQYIREIPTESAHFVIDPPFAWPSHGVICFSEVVLKYREHLVPSLREVTFETRPFEKIGVVGRTGAGKSSLIAAIFRLVELSSGTICIDSVDIKRIALPVLRSRMFCIPQDPFLFSGTIRDNLDPLGEFRDDEIWTALNKVNLITTVQRLGGLGMNVDGGGSNFSVGQRQLICLARAVLHNAKILCIDEATANVDQDTDRLIQNTLRSAFRKSTVITIAHRVQTIFDSDRVLVMNEGQVVEFDRPENLLDEPNSYFSQLVNHDS</sequence>
<reference evidence="16 17" key="1">
    <citation type="journal article" date="2023" name="Insect Mol. Biol.">
        <title>Genome sequencing provides insights into the evolution of gene families encoding plant cell wall-degrading enzymes in longhorned beetles.</title>
        <authorList>
            <person name="Shin N.R."/>
            <person name="Okamura Y."/>
            <person name="Kirsch R."/>
            <person name="Pauchet Y."/>
        </authorList>
    </citation>
    <scope>NUCLEOTIDE SEQUENCE [LARGE SCALE GENOMIC DNA]</scope>
    <source>
        <strain evidence="16">EAD_L_NR</strain>
    </source>
</reference>
<dbReference type="CDD" id="cd18598">
    <property type="entry name" value="ABC_6TM_MRP7_D1_like"/>
    <property type="match status" value="1"/>
</dbReference>
<feature type="transmembrane region" description="Helical" evidence="13">
    <location>
        <begin position="108"/>
        <end position="128"/>
    </location>
</feature>
<dbReference type="Pfam" id="PF00005">
    <property type="entry name" value="ABC_tran"/>
    <property type="match status" value="2"/>
</dbReference>
<keyword evidence="4" id="KW-0813">Transport</keyword>
<evidence type="ECO:0000256" key="1">
    <source>
        <dbReference type="ARBA" id="ARBA00004141"/>
    </source>
</evidence>
<dbReference type="Gene3D" id="1.20.1560.10">
    <property type="entry name" value="ABC transporter type 1, transmembrane domain"/>
    <property type="match status" value="2"/>
</dbReference>
<feature type="domain" description="ABC transmembrane type-1" evidence="15">
    <location>
        <begin position="999"/>
        <end position="1303"/>
    </location>
</feature>
<evidence type="ECO:0000259" key="14">
    <source>
        <dbReference type="PROSITE" id="PS50893"/>
    </source>
</evidence>
<evidence type="ECO:0000256" key="12">
    <source>
        <dbReference type="ARBA" id="ARBA00034018"/>
    </source>
</evidence>
<keyword evidence="9" id="KW-1278">Translocase</keyword>
<dbReference type="GO" id="GO:0016020">
    <property type="term" value="C:membrane"/>
    <property type="evidence" value="ECO:0007669"/>
    <property type="project" value="UniProtKB-SubCell"/>
</dbReference>
<evidence type="ECO:0000313" key="16">
    <source>
        <dbReference type="EMBL" id="KAJ8922563.1"/>
    </source>
</evidence>
<keyword evidence="11 13" id="KW-0472">Membrane</keyword>
<dbReference type="EMBL" id="JANEYG010000006">
    <property type="protein sequence ID" value="KAJ8922563.1"/>
    <property type="molecule type" value="Genomic_DNA"/>
</dbReference>
<dbReference type="PROSITE" id="PS50929">
    <property type="entry name" value="ABC_TM1F"/>
    <property type="match status" value="2"/>
</dbReference>
<dbReference type="SUPFAM" id="SSF90123">
    <property type="entry name" value="ABC transporter transmembrane region"/>
    <property type="match status" value="2"/>
</dbReference>
<dbReference type="GO" id="GO:0008559">
    <property type="term" value="F:ABC-type xenobiotic transporter activity"/>
    <property type="evidence" value="ECO:0007669"/>
    <property type="project" value="UniProtKB-EC"/>
</dbReference>
<feature type="transmembrane region" description="Helical" evidence="13">
    <location>
        <begin position="1063"/>
        <end position="1087"/>
    </location>
</feature>
<dbReference type="GO" id="GO:0005524">
    <property type="term" value="F:ATP binding"/>
    <property type="evidence" value="ECO:0007669"/>
    <property type="project" value="UniProtKB-KW"/>
</dbReference>
<dbReference type="Gene3D" id="3.40.50.300">
    <property type="entry name" value="P-loop containing nucleotide triphosphate hydrolases"/>
    <property type="match status" value="2"/>
</dbReference>
<evidence type="ECO:0000256" key="3">
    <source>
        <dbReference type="ARBA" id="ARBA00012191"/>
    </source>
</evidence>
<feature type="domain" description="ABC transporter" evidence="14">
    <location>
        <begin position="709"/>
        <end position="938"/>
    </location>
</feature>
<evidence type="ECO:0000259" key="15">
    <source>
        <dbReference type="PROSITE" id="PS50929"/>
    </source>
</evidence>
<accession>A0AAV8W7V2</accession>
<name>A0AAV8W7V2_9CUCU</name>
<dbReference type="GO" id="GO:0016887">
    <property type="term" value="F:ATP hydrolysis activity"/>
    <property type="evidence" value="ECO:0007669"/>
    <property type="project" value="InterPro"/>
</dbReference>
<keyword evidence="7" id="KW-0547">Nucleotide-binding</keyword>
<dbReference type="FunFam" id="3.40.50.300:FF:000163">
    <property type="entry name" value="Multidrug resistance-associated protein member 4"/>
    <property type="match status" value="1"/>
</dbReference>
<proteinExistence type="inferred from homology"/>
<evidence type="ECO:0000256" key="7">
    <source>
        <dbReference type="ARBA" id="ARBA00022741"/>
    </source>
</evidence>
<comment type="catalytic activity">
    <reaction evidence="12">
        <text>ATP + H2O + xenobioticSide 1 = ADP + phosphate + xenobioticSide 2.</text>
        <dbReference type="EC" id="7.6.2.2"/>
    </reaction>
</comment>
<evidence type="ECO:0000256" key="8">
    <source>
        <dbReference type="ARBA" id="ARBA00022840"/>
    </source>
</evidence>
<evidence type="ECO:0000256" key="13">
    <source>
        <dbReference type="SAM" id="Phobius"/>
    </source>
</evidence>
<dbReference type="EC" id="7.6.2.2" evidence="3"/>
<organism evidence="16 17">
    <name type="scientific">Exocentrus adspersus</name>
    <dbReference type="NCBI Taxonomy" id="1586481"/>
    <lineage>
        <taxon>Eukaryota</taxon>
        <taxon>Metazoa</taxon>
        <taxon>Ecdysozoa</taxon>
        <taxon>Arthropoda</taxon>
        <taxon>Hexapoda</taxon>
        <taxon>Insecta</taxon>
        <taxon>Pterygota</taxon>
        <taxon>Neoptera</taxon>
        <taxon>Endopterygota</taxon>
        <taxon>Coleoptera</taxon>
        <taxon>Polyphaga</taxon>
        <taxon>Cucujiformia</taxon>
        <taxon>Chrysomeloidea</taxon>
        <taxon>Cerambycidae</taxon>
        <taxon>Lamiinae</taxon>
        <taxon>Acanthocinini</taxon>
        <taxon>Exocentrus</taxon>
    </lineage>
</organism>
<dbReference type="SMART" id="SM00382">
    <property type="entry name" value="AAA"/>
    <property type="match status" value="2"/>
</dbReference>
<feature type="transmembrane region" description="Helical" evidence="13">
    <location>
        <begin position="567"/>
        <end position="594"/>
    </location>
</feature>
<feature type="transmembrane region" description="Helical" evidence="13">
    <location>
        <begin position="1143"/>
        <end position="1174"/>
    </location>
</feature>
<dbReference type="CDD" id="cd18605">
    <property type="entry name" value="ABC_6TM_MRP7_D2_like"/>
    <property type="match status" value="1"/>
</dbReference>
<dbReference type="Pfam" id="PF00664">
    <property type="entry name" value="ABC_membrane"/>
    <property type="match status" value="2"/>
</dbReference>
<feature type="transmembrane region" description="Helical" evidence="13">
    <location>
        <begin position="1250"/>
        <end position="1269"/>
    </location>
</feature>
<evidence type="ECO:0000256" key="10">
    <source>
        <dbReference type="ARBA" id="ARBA00022989"/>
    </source>
</evidence>
<keyword evidence="10 13" id="KW-1133">Transmembrane helix</keyword>
<dbReference type="FunFam" id="1.20.1560.10:FF:000113">
    <property type="entry name" value="ABC transporter, putative"/>
    <property type="match status" value="1"/>
</dbReference>
<protein>
    <recommendedName>
        <fullName evidence="3">ABC-type xenobiotic transporter</fullName>
        <ecNumber evidence="3">7.6.2.2</ecNumber>
    </recommendedName>
</protein>
<dbReference type="SUPFAM" id="SSF52540">
    <property type="entry name" value="P-loop containing nucleoside triphosphate hydrolases"/>
    <property type="match status" value="2"/>
</dbReference>
<dbReference type="PROSITE" id="PS50893">
    <property type="entry name" value="ABC_TRANSPORTER_2"/>
    <property type="match status" value="2"/>
</dbReference>
<comment type="subcellular location">
    <subcellularLocation>
        <location evidence="1">Membrane</location>
        <topology evidence="1">Multi-pass membrane protein</topology>
    </subcellularLocation>
</comment>
<feature type="transmembrane region" description="Helical" evidence="13">
    <location>
        <begin position="140"/>
        <end position="159"/>
    </location>
</feature>
<evidence type="ECO:0000256" key="4">
    <source>
        <dbReference type="ARBA" id="ARBA00022448"/>
    </source>
</evidence>
<keyword evidence="6" id="KW-0677">Repeat</keyword>
<dbReference type="FunFam" id="1.20.1560.10:FF:000037">
    <property type="entry name" value="ATP-binding cassette subfamily C member 10"/>
    <property type="match status" value="1"/>
</dbReference>
<dbReference type="InterPro" id="IPR036640">
    <property type="entry name" value="ABC1_TM_sf"/>
</dbReference>
<comment type="caution">
    <text evidence="16">The sequence shown here is derived from an EMBL/GenBank/DDBJ whole genome shotgun (WGS) entry which is preliminary data.</text>
</comment>
<dbReference type="FunFam" id="3.40.50.300:FF:000973">
    <property type="entry name" value="Multidrug resistance-associated protein 4"/>
    <property type="match status" value="1"/>
</dbReference>
<gene>
    <name evidence="16" type="ORF">NQ315_007593</name>
</gene>
<evidence type="ECO:0000256" key="9">
    <source>
        <dbReference type="ARBA" id="ARBA00022967"/>
    </source>
</evidence>
<dbReference type="InterPro" id="IPR027417">
    <property type="entry name" value="P-loop_NTPase"/>
</dbReference>
<feature type="transmembrane region" description="Helical" evidence="13">
    <location>
        <begin position="71"/>
        <end position="96"/>
    </location>
</feature>
<comment type="similarity">
    <text evidence="2">Belongs to the ABC transporter superfamily. ABCC family. Conjugate transporter (TC 3.A.1.208) subfamily.</text>
</comment>
<dbReference type="InterPro" id="IPR011527">
    <property type="entry name" value="ABC1_TM_dom"/>
</dbReference>
<evidence type="ECO:0000256" key="5">
    <source>
        <dbReference type="ARBA" id="ARBA00022692"/>
    </source>
</evidence>
<keyword evidence="5 13" id="KW-0812">Transmembrane</keyword>
<evidence type="ECO:0000256" key="6">
    <source>
        <dbReference type="ARBA" id="ARBA00022737"/>
    </source>
</evidence>
<dbReference type="InterPro" id="IPR003439">
    <property type="entry name" value="ABC_transporter-like_ATP-bd"/>
</dbReference>
<feature type="transmembrane region" description="Helical" evidence="13">
    <location>
        <begin position="1275"/>
        <end position="1298"/>
    </location>
</feature>
<evidence type="ECO:0000256" key="11">
    <source>
        <dbReference type="ARBA" id="ARBA00023136"/>
    </source>
</evidence>
<dbReference type="PANTHER" id="PTHR24223:SF330">
    <property type="entry name" value="ATP-BINDING CASSETTE SUB-FAMILY C MEMBER 10"/>
    <property type="match status" value="1"/>
</dbReference>
<dbReference type="InterPro" id="IPR017871">
    <property type="entry name" value="ABC_transporter-like_CS"/>
</dbReference>
<feature type="transmembrane region" description="Helical" evidence="13">
    <location>
        <begin position="487"/>
        <end position="506"/>
    </location>
</feature>
<dbReference type="CDD" id="cd03250">
    <property type="entry name" value="ABCC_MRP_domain1"/>
    <property type="match status" value="1"/>
</dbReference>
<evidence type="ECO:0000256" key="2">
    <source>
        <dbReference type="ARBA" id="ARBA00009726"/>
    </source>
</evidence>
<dbReference type="PROSITE" id="PS00211">
    <property type="entry name" value="ABC_TRANSPORTER_1"/>
    <property type="match status" value="2"/>
</dbReference>
<feature type="transmembrane region" description="Helical" evidence="13">
    <location>
        <begin position="38"/>
        <end position="59"/>
    </location>
</feature>
<dbReference type="InterPro" id="IPR050173">
    <property type="entry name" value="ABC_transporter_C-like"/>
</dbReference>
<feature type="transmembrane region" description="Helical" evidence="13">
    <location>
        <begin position="179"/>
        <end position="198"/>
    </location>
</feature>
<keyword evidence="8" id="KW-0067">ATP-binding</keyword>
<dbReference type="Proteomes" id="UP001159042">
    <property type="component" value="Unassembled WGS sequence"/>
</dbReference>
<dbReference type="PANTHER" id="PTHR24223">
    <property type="entry name" value="ATP-BINDING CASSETTE SUB-FAMILY C"/>
    <property type="match status" value="1"/>
</dbReference>